<evidence type="ECO:0000313" key="3">
    <source>
        <dbReference type="Proteomes" id="UP000011083"/>
    </source>
</evidence>
<dbReference type="GeneID" id="14925751"/>
<dbReference type="VEuPathDB" id="AmoebaDB:ACA1_173840"/>
<gene>
    <name evidence="2" type="ORF">ACA1_173840</name>
</gene>
<name>L8HK11_ACACF</name>
<keyword evidence="3" id="KW-1185">Reference proteome</keyword>
<feature type="compositionally biased region" description="Basic residues" evidence="1">
    <location>
        <begin position="90"/>
        <end position="108"/>
    </location>
</feature>
<dbReference type="EMBL" id="KB007811">
    <property type="protein sequence ID" value="ELR24726.1"/>
    <property type="molecule type" value="Genomic_DNA"/>
</dbReference>
<dbReference type="RefSeq" id="XP_004356626.1">
    <property type="nucleotide sequence ID" value="XM_004356573.1"/>
</dbReference>
<sequence length="149" mass="16519">MNVDVINIIDNDNDNDNDHINKTQAKSLDCAKKRRRVGGGGVEEEQAKLPRRWKRSQVPGTVTAVTPAKAYMPHATTALHACSASTSRAGAKKRKATRRQLPKRRARRSASPTDVGLSSWSTATLVFHHLQVNPQGCFVDVFERTSFPR</sequence>
<dbReference type="AlphaFoldDB" id="L8HK11"/>
<evidence type="ECO:0000313" key="2">
    <source>
        <dbReference type="EMBL" id="ELR24726.1"/>
    </source>
</evidence>
<accession>L8HK11</accession>
<dbReference type="Proteomes" id="UP000011083">
    <property type="component" value="Unassembled WGS sequence"/>
</dbReference>
<feature type="region of interest" description="Disordered" evidence="1">
    <location>
        <begin position="82"/>
        <end position="116"/>
    </location>
</feature>
<reference evidence="2 3" key="1">
    <citation type="journal article" date="2013" name="Genome Biol.">
        <title>Genome of Acanthamoeba castellanii highlights extensive lateral gene transfer and early evolution of tyrosine kinase signaling.</title>
        <authorList>
            <person name="Clarke M."/>
            <person name="Lohan A.J."/>
            <person name="Liu B."/>
            <person name="Lagkouvardos I."/>
            <person name="Roy S."/>
            <person name="Zafar N."/>
            <person name="Bertelli C."/>
            <person name="Schilde C."/>
            <person name="Kianianmomeni A."/>
            <person name="Burglin T.R."/>
            <person name="Frech C."/>
            <person name="Turcotte B."/>
            <person name="Kopec K.O."/>
            <person name="Synnott J.M."/>
            <person name="Choo C."/>
            <person name="Paponov I."/>
            <person name="Finkler A."/>
            <person name="Soon Heng Tan C."/>
            <person name="Hutchins A.P."/>
            <person name="Weinmeier T."/>
            <person name="Rattei T."/>
            <person name="Chu J.S."/>
            <person name="Gimenez G."/>
            <person name="Irimia M."/>
            <person name="Rigden D.J."/>
            <person name="Fitzpatrick D.A."/>
            <person name="Lorenzo-Morales J."/>
            <person name="Bateman A."/>
            <person name="Chiu C.H."/>
            <person name="Tang P."/>
            <person name="Hegemann P."/>
            <person name="Fromm H."/>
            <person name="Raoult D."/>
            <person name="Greub G."/>
            <person name="Miranda-Saavedra D."/>
            <person name="Chen N."/>
            <person name="Nash P."/>
            <person name="Ginger M.L."/>
            <person name="Horn M."/>
            <person name="Schaap P."/>
            <person name="Caler L."/>
            <person name="Loftus B."/>
        </authorList>
    </citation>
    <scope>NUCLEOTIDE SEQUENCE [LARGE SCALE GENOMIC DNA]</scope>
    <source>
        <strain evidence="2 3">Neff</strain>
    </source>
</reference>
<evidence type="ECO:0000256" key="1">
    <source>
        <dbReference type="SAM" id="MobiDB-lite"/>
    </source>
</evidence>
<organism evidence="2 3">
    <name type="scientific">Acanthamoeba castellanii (strain ATCC 30010 / Neff)</name>
    <dbReference type="NCBI Taxonomy" id="1257118"/>
    <lineage>
        <taxon>Eukaryota</taxon>
        <taxon>Amoebozoa</taxon>
        <taxon>Discosea</taxon>
        <taxon>Longamoebia</taxon>
        <taxon>Centramoebida</taxon>
        <taxon>Acanthamoebidae</taxon>
        <taxon>Acanthamoeba</taxon>
    </lineage>
</organism>
<proteinExistence type="predicted"/>
<dbReference type="KEGG" id="acan:ACA1_173840"/>
<protein>
    <submittedName>
        <fullName evidence="2">Uncharacterized protein</fullName>
    </submittedName>
</protein>